<dbReference type="AlphaFoldDB" id="A0A1X7RZU3"/>
<keyword evidence="2" id="KW-1185">Reference proteome</keyword>
<gene>
    <name evidence="1" type="ORF">ZT3D7_G8105</name>
</gene>
<dbReference type="Proteomes" id="UP000215127">
    <property type="component" value="Chromosome 7"/>
</dbReference>
<evidence type="ECO:0008006" key="3">
    <source>
        <dbReference type="Google" id="ProtNLM"/>
    </source>
</evidence>
<proteinExistence type="predicted"/>
<name>A0A1X7RZU3_ZYMT9</name>
<reference evidence="1 2" key="1">
    <citation type="submission" date="2016-06" db="EMBL/GenBank/DDBJ databases">
        <authorList>
            <person name="Kjaerup R.B."/>
            <person name="Dalgaard T.S."/>
            <person name="Juul-Madsen H.R."/>
        </authorList>
    </citation>
    <scope>NUCLEOTIDE SEQUENCE [LARGE SCALE GENOMIC DNA]</scope>
</reference>
<accession>A0A1X7RZU3</accession>
<organism evidence="1 2">
    <name type="scientific">Zymoseptoria tritici (strain ST99CH_3D7)</name>
    <dbReference type="NCBI Taxonomy" id="1276538"/>
    <lineage>
        <taxon>Eukaryota</taxon>
        <taxon>Fungi</taxon>
        <taxon>Dikarya</taxon>
        <taxon>Ascomycota</taxon>
        <taxon>Pezizomycotina</taxon>
        <taxon>Dothideomycetes</taxon>
        <taxon>Dothideomycetidae</taxon>
        <taxon>Mycosphaerellales</taxon>
        <taxon>Mycosphaerellaceae</taxon>
        <taxon>Zymoseptoria</taxon>
    </lineage>
</organism>
<evidence type="ECO:0000313" key="2">
    <source>
        <dbReference type="Proteomes" id="UP000215127"/>
    </source>
</evidence>
<sequence length="157" mass="17600">MSSSNSATNPSIPPTTGCPLIEKIPPELRVRIYQYVFGKGWKNAPFDILKTCRLIFDEAHVNLQDPRRIGEPKVGELHGPGLPPPWVWEKALKAEGKHEMVAMVLEEWHPMGPSGMGDIAYWPDMDEAVEGWKKADEAQDWPIWEEDEEGGLKLVGG</sequence>
<dbReference type="EMBL" id="LT853698">
    <property type="protein sequence ID" value="SMQ52952.1"/>
    <property type="molecule type" value="Genomic_DNA"/>
</dbReference>
<evidence type="ECO:0000313" key="1">
    <source>
        <dbReference type="EMBL" id="SMQ52952.1"/>
    </source>
</evidence>
<protein>
    <recommendedName>
        <fullName evidence="3">F-box domain-containing protein</fullName>
    </recommendedName>
</protein>